<sequence length="154" mass="18016">MSNLDKNKEIRKKAIQIEKKINDSIQKLLNREDLVQQTAISSEIYGTVLNQLQQYMELLSIHFNLPTKNDIANTARLVIQVEEKIDRLEEQLLDLKDYIEEMKKNASELPTMNFIMEKKPKETVEIKDTSKRLILSRTLGKEQKVRRTEEGDSI</sequence>
<evidence type="ECO:0000256" key="1">
    <source>
        <dbReference type="SAM" id="Coils"/>
    </source>
</evidence>
<gene>
    <name evidence="2" type="ORF">BC6307_18335</name>
</gene>
<accession>A0A223KUC5</accession>
<name>A0A223KUC5_9BACI</name>
<dbReference type="STRING" id="1314751.GCA_001591425_00722"/>
<evidence type="ECO:0000313" key="2">
    <source>
        <dbReference type="EMBL" id="AST93076.1"/>
    </source>
</evidence>
<protein>
    <submittedName>
        <fullName evidence="2">Uncharacterized protein</fullName>
    </submittedName>
</protein>
<evidence type="ECO:0000313" key="3">
    <source>
        <dbReference type="Proteomes" id="UP000215224"/>
    </source>
</evidence>
<organism evidence="2 3">
    <name type="scientific">Sutcliffiella cohnii</name>
    <dbReference type="NCBI Taxonomy" id="33932"/>
    <lineage>
        <taxon>Bacteria</taxon>
        <taxon>Bacillati</taxon>
        <taxon>Bacillota</taxon>
        <taxon>Bacilli</taxon>
        <taxon>Bacillales</taxon>
        <taxon>Bacillaceae</taxon>
        <taxon>Sutcliffiella</taxon>
    </lineage>
</organism>
<dbReference type="EMBL" id="CP018866">
    <property type="protein sequence ID" value="AST93076.1"/>
    <property type="molecule type" value="Genomic_DNA"/>
</dbReference>
<feature type="coiled-coil region" evidence="1">
    <location>
        <begin position="71"/>
        <end position="105"/>
    </location>
</feature>
<dbReference type="AlphaFoldDB" id="A0A223KUC5"/>
<dbReference type="RefSeq" id="WP_066412253.1">
    <property type="nucleotide sequence ID" value="NZ_CP018866.1"/>
</dbReference>
<dbReference type="Proteomes" id="UP000215224">
    <property type="component" value="Chromosome"/>
</dbReference>
<proteinExistence type="predicted"/>
<keyword evidence="3" id="KW-1185">Reference proteome</keyword>
<reference evidence="2 3" key="1">
    <citation type="submission" date="2016-12" db="EMBL/GenBank/DDBJ databases">
        <title>The whole genome sequencing and assembly of Bacillus cohnii DSM 6307T strain.</title>
        <authorList>
            <person name="Lee Y.-J."/>
            <person name="Yi H."/>
            <person name="Bahn Y.-S."/>
            <person name="Kim J.F."/>
            <person name="Lee D.-W."/>
        </authorList>
    </citation>
    <scope>NUCLEOTIDE SEQUENCE [LARGE SCALE GENOMIC DNA]</scope>
    <source>
        <strain evidence="2 3">DSM 6307</strain>
    </source>
</reference>
<keyword evidence="1" id="KW-0175">Coiled coil</keyword>
<dbReference type="KEGG" id="bcoh:BC6307_18335"/>